<reference evidence="3 5" key="1">
    <citation type="journal article" date="2019" name="Nat. Microbiol.">
        <title>Expanding anaerobic alkane metabolism in the domain of Archaea.</title>
        <authorList>
            <person name="Wang Y."/>
            <person name="Wegener G."/>
            <person name="Hou J."/>
            <person name="Wang F."/>
            <person name="Xiao X."/>
        </authorList>
    </citation>
    <scope>NUCLEOTIDE SEQUENCE [LARGE SCALE GENOMIC DNA]</scope>
    <source>
        <strain evidence="3">WYZ-LMO11</strain>
    </source>
</reference>
<dbReference type="EMBL" id="RXIH01000034">
    <property type="protein sequence ID" value="RZN55848.1"/>
    <property type="molecule type" value="Genomic_DNA"/>
</dbReference>
<evidence type="ECO:0000313" key="3">
    <source>
        <dbReference type="EMBL" id="TDA39712.1"/>
    </source>
</evidence>
<evidence type="ECO:0000313" key="5">
    <source>
        <dbReference type="Proteomes" id="UP000317265"/>
    </source>
</evidence>
<evidence type="ECO:0000313" key="4">
    <source>
        <dbReference type="Proteomes" id="UP000316080"/>
    </source>
</evidence>
<sequence>MNCKNKGISSVIGSAIILITFLTVIGTTFLTFYVYSKENIDILKNYIQNERTRMEVLLTLNIINIENRSITAILKNIGSRTIFLKPNWNDIIVYYKANDIWSSYLANYSYNVRVINSNILFQDNHNYINPGEEAILNIQLPDYAPDIPINATVIVVFVSHYGISAIGEGMKS</sequence>
<protein>
    <recommendedName>
        <fullName evidence="6">Flagellin</fullName>
    </recommendedName>
</protein>
<name>A0A523BFV4_9CREN</name>
<proteinExistence type="predicted"/>
<organism evidence="3 5">
    <name type="scientific">Thermoproteota archaeon</name>
    <dbReference type="NCBI Taxonomy" id="2056631"/>
    <lineage>
        <taxon>Archaea</taxon>
        <taxon>Thermoproteota</taxon>
    </lineage>
</organism>
<keyword evidence="1" id="KW-0812">Transmembrane</keyword>
<accession>A0A523BFV4</accession>
<evidence type="ECO:0008006" key="6">
    <source>
        <dbReference type="Google" id="ProtNLM"/>
    </source>
</evidence>
<feature type="transmembrane region" description="Helical" evidence="1">
    <location>
        <begin position="12"/>
        <end position="35"/>
    </location>
</feature>
<dbReference type="AlphaFoldDB" id="A0A523BFV4"/>
<evidence type="ECO:0000256" key="1">
    <source>
        <dbReference type="SAM" id="Phobius"/>
    </source>
</evidence>
<dbReference type="Proteomes" id="UP000316080">
    <property type="component" value="Unassembled WGS sequence"/>
</dbReference>
<keyword evidence="1" id="KW-1133">Transmembrane helix</keyword>
<comment type="caution">
    <text evidence="3">The sequence shown here is derived from an EMBL/GenBank/DDBJ whole genome shotgun (WGS) entry which is preliminary data.</text>
</comment>
<evidence type="ECO:0000313" key="2">
    <source>
        <dbReference type="EMBL" id="RZN55848.1"/>
    </source>
</evidence>
<dbReference type="EMBL" id="QNVI01000021">
    <property type="protein sequence ID" value="TDA39712.1"/>
    <property type="molecule type" value="Genomic_DNA"/>
</dbReference>
<gene>
    <name evidence="3" type="ORF">DSO09_01850</name>
    <name evidence="2" type="ORF">EF809_04340</name>
</gene>
<reference evidence="2 4" key="2">
    <citation type="journal article" date="2019" name="Nat. Microbiol.">
        <title>Wide diversity of methane and short-chain alkane metabolisms in uncultured archaea.</title>
        <authorList>
            <person name="Borrel G."/>
            <person name="Adam P.S."/>
            <person name="McKay L.J."/>
            <person name="Chen L.X."/>
            <person name="Sierra-Garcia I.N."/>
            <person name="Sieber C.M."/>
            <person name="Letourneur Q."/>
            <person name="Ghozlane A."/>
            <person name="Andersen G.L."/>
            <person name="Li W.J."/>
            <person name="Hallam S.J."/>
            <person name="Muyzer G."/>
            <person name="de Oliveira V.M."/>
            <person name="Inskeep W.P."/>
            <person name="Banfield J.F."/>
            <person name="Gribaldo S."/>
        </authorList>
    </citation>
    <scope>NUCLEOTIDE SEQUENCE [LARGE SCALE GENOMIC DNA]</scope>
    <source>
        <strain evidence="2">Verst-YHS</strain>
    </source>
</reference>
<keyword evidence="1" id="KW-0472">Membrane</keyword>
<dbReference type="Proteomes" id="UP000317265">
    <property type="component" value="Unassembled WGS sequence"/>
</dbReference>